<dbReference type="AlphaFoldDB" id="A0A512BJD2"/>
<dbReference type="EMBL" id="BJYT01000035">
    <property type="protein sequence ID" value="GEO11995.1"/>
    <property type="molecule type" value="Genomic_DNA"/>
</dbReference>
<protein>
    <submittedName>
        <fullName evidence="1">Uncharacterized protein</fullName>
    </submittedName>
</protein>
<keyword evidence="2" id="KW-1185">Reference proteome</keyword>
<organism evidence="1 2">
    <name type="scientific">Segetibacter aerophilus</name>
    <dbReference type="NCBI Taxonomy" id="670293"/>
    <lineage>
        <taxon>Bacteria</taxon>
        <taxon>Pseudomonadati</taxon>
        <taxon>Bacteroidota</taxon>
        <taxon>Chitinophagia</taxon>
        <taxon>Chitinophagales</taxon>
        <taxon>Chitinophagaceae</taxon>
        <taxon>Segetibacter</taxon>
    </lineage>
</organism>
<gene>
    <name evidence="1" type="ORF">SAE01_44910</name>
</gene>
<accession>A0A512BJD2</accession>
<sequence length="157" mass="18718">MKAASINELKQELLTLPPKKVLELCLRLARFKKENKDLLSYLLFEAHDEHSYVESIKKEMDEQFVELPKGNWYLAKKALRKILKAINKYSKHTSTKESEVEMLIHFCQNVKKSGLRFRSYKVLSSLYDQQLKKLNTLVEQVHEDLRFDYKRQLEQLE</sequence>
<evidence type="ECO:0000313" key="1">
    <source>
        <dbReference type="EMBL" id="GEO11995.1"/>
    </source>
</evidence>
<reference evidence="1 2" key="1">
    <citation type="submission" date="2019-07" db="EMBL/GenBank/DDBJ databases">
        <title>Whole genome shotgun sequence of Segetibacter aerophilus NBRC 106135.</title>
        <authorList>
            <person name="Hosoyama A."/>
            <person name="Uohara A."/>
            <person name="Ohji S."/>
            <person name="Ichikawa N."/>
        </authorList>
    </citation>
    <scope>NUCLEOTIDE SEQUENCE [LARGE SCALE GENOMIC DNA]</scope>
    <source>
        <strain evidence="1 2">NBRC 106135</strain>
    </source>
</reference>
<dbReference type="OrthoDB" id="978748at2"/>
<proteinExistence type="predicted"/>
<dbReference type="Proteomes" id="UP000321513">
    <property type="component" value="Unassembled WGS sequence"/>
</dbReference>
<evidence type="ECO:0000313" key="2">
    <source>
        <dbReference type="Proteomes" id="UP000321513"/>
    </source>
</evidence>
<dbReference type="RefSeq" id="WP_147206122.1">
    <property type="nucleotide sequence ID" value="NZ_BJYT01000035.1"/>
</dbReference>
<comment type="caution">
    <text evidence="1">The sequence shown here is derived from an EMBL/GenBank/DDBJ whole genome shotgun (WGS) entry which is preliminary data.</text>
</comment>
<name>A0A512BJD2_9BACT</name>